<dbReference type="Pfam" id="PF13385">
    <property type="entry name" value="Laminin_G_3"/>
    <property type="match status" value="1"/>
</dbReference>
<evidence type="ECO:0000313" key="3">
    <source>
        <dbReference type="EMBL" id="CAF4367617.1"/>
    </source>
</evidence>
<evidence type="ECO:0008006" key="5">
    <source>
        <dbReference type="Google" id="ProtNLM"/>
    </source>
</evidence>
<dbReference type="SUPFAM" id="SSF49899">
    <property type="entry name" value="Concanavalin A-like lectins/glucanases"/>
    <property type="match status" value="1"/>
</dbReference>
<dbReference type="Proteomes" id="UP000663856">
    <property type="component" value="Unassembled WGS sequence"/>
</dbReference>
<dbReference type="Proteomes" id="UP000663842">
    <property type="component" value="Unassembled WGS sequence"/>
</dbReference>
<dbReference type="InterPro" id="IPR013320">
    <property type="entry name" value="ConA-like_dom_sf"/>
</dbReference>
<name>A0A820M5P6_9BILA</name>
<reference evidence="3" key="1">
    <citation type="submission" date="2021-02" db="EMBL/GenBank/DDBJ databases">
        <authorList>
            <person name="Nowell W R."/>
        </authorList>
    </citation>
    <scope>NUCLEOTIDE SEQUENCE</scope>
</reference>
<dbReference type="EMBL" id="CAJNRF010013027">
    <property type="protein sequence ID" value="CAF2145753.1"/>
    <property type="molecule type" value="Genomic_DNA"/>
</dbReference>
<dbReference type="EMBL" id="CAJOBF010011103">
    <property type="protein sequence ID" value="CAF4301401.1"/>
    <property type="molecule type" value="Genomic_DNA"/>
</dbReference>
<evidence type="ECO:0000313" key="1">
    <source>
        <dbReference type="EMBL" id="CAF2145753.1"/>
    </source>
</evidence>
<comment type="caution">
    <text evidence="3">The sequence shown here is derived from an EMBL/GenBank/DDBJ whole genome shotgun (WGS) entry which is preliminary data.</text>
</comment>
<accession>A0A820M5P6</accession>
<proteinExistence type="predicted"/>
<feature type="non-terminal residue" evidence="3">
    <location>
        <position position="1"/>
    </location>
</feature>
<dbReference type="Gene3D" id="2.60.120.200">
    <property type="match status" value="1"/>
</dbReference>
<organism evidence="3 4">
    <name type="scientific">Rotaria magnacalcarata</name>
    <dbReference type="NCBI Taxonomy" id="392030"/>
    <lineage>
        <taxon>Eukaryota</taxon>
        <taxon>Metazoa</taxon>
        <taxon>Spiralia</taxon>
        <taxon>Gnathifera</taxon>
        <taxon>Rotifera</taxon>
        <taxon>Eurotatoria</taxon>
        <taxon>Bdelloidea</taxon>
        <taxon>Philodinida</taxon>
        <taxon>Philodinidae</taxon>
        <taxon>Rotaria</taxon>
    </lineage>
</organism>
<dbReference type="AlphaFoldDB" id="A0A820M5P6"/>
<dbReference type="EMBL" id="CAJOBG010034585">
    <property type="protein sequence ID" value="CAF4367617.1"/>
    <property type="molecule type" value="Genomic_DNA"/>
</dbReference>
<evidence type="ECO:0000313" key="2">
    <source>
        <dbReference type="EMBL" id="CAF4301401.1"/>
    </source>
</evidence>
<sequence length="126" mass="13680">PSSNVDGSGTCYDHLVFTSNGELVFQWILSPTSVSSAQDHIIPANTWKHVAIVYSRINGMRLLINGRFSTASSNLRVINLDDDTSPLYITLGNMSLSGLAATFICPNGTISISPVRLMNFDCTIEN</sequence>
<gene>
    <name evidence="3" type="ORF">OVN521_LOCUS33362</name>
    <name evidence="2" type="ORF">UXM345_LOCUS33433</name>
    <name evidence="1" type="ORF">WKI299_LOCUS29245</name>
</gene>
<protein>
    <recommendedName>
        <fullName evidence="5">LamG domain-containing protein</fullName>
    </recommendedName>
</protein>
<dbReference type="Proteomes" id="UP000663866">
    <property type="component" value="Unassembled WGS sequence"/>
</dbReference>
<keyword evidence="4" id="KW-1185">Reference proteome</keyword>
<evidence type="ECO:0000313" key="4">
    <source>
        <dbReference type="Proteomes" id="UP000663866"/>
    </source>
</evidence>